<dbReference type="GO" id="GO:0003677">
    <property type="term" value="F:DNA binding"/>
    <property type="evidence" value="ECO:0007669"/>
    <property type="project" value="InterPro"/>
</dbReference>
<protein>
    <submittedName>
        <fullName evidence="3">Response regulator of two-component system</fullName>
    </submittedName>
</protein>
<feature type="modified residue" description="4-aspartylphosphate" evidence="1">
    <location>
        <position position="60"/>
    </location>
</feature>
<name>A0A7Y0EUJ2_9BIFI</name>
<dbReference type="EMBL" id="JAAIIF010000013">
    <property type="protein sequence ID" value="NMM96702.1"/>
    <property type="molecule type" value="Genomic_DNA"/>
</dbReference>
<gene>
    <name evidence="3" type="ORF">G1C98_1438</name>
</gene>
<evidence type="ECO:0000259" key="2">
    <source>
        <dbReference type="PROSITE" id="PS50110"/>
    </source>
</evidence>
<reference evidence="3 4" key="1">
    <citation type="submission" date="2020-02" db="EMBL/GenBank/DDBJ databases">
        <title>Characterization of phylogenetic diversity of novel bifidobacterial species isolated in Czech ZOOs.</title>
        <authorList>
            <person name="Lugli G.A."/>
            <person name="Vera N.B."/>
            <person name="Ventura M."/>
        </authorList>
    </citation>
    <scope>NUCLEOTIDE SEQUENCE [LARGE SCALE GENOMIC DNA]</scope>
    <source>
        <strain evidence="3 4">DSM 109960</strain>
    </source>
</reference>
<dbReference type="SUPFAM" id="SSF52172">
    <property type="entry name" value="CheY-like"/>
    <property type="match status" value="1"/>
</dbReference>
<dbReference type="SMART" id="SM00448">
    <property type="entry name" value="REC"/>
    <property type="match status" value="1"/>
</dbReference>
<keyword evidence="4" id="KW-1185">Reference proteome</keyword>
<dbReference type="Pfam" id="PF00072">
    <property type="entry name" value="Response_reg"/>
    <property type="match status" value="1"/>
</dbReference>
<dbReference type="SMART" id="SM00850">
    <property type="entry name" value="LytTR"/>
    <property type="match status" value="1"/>
</dbReference>
<dbReference type="Gene3D" id="2.40.50.1020">
    <property type="entry name" value="LytTr DNA-binding domain"/>
    <property type="match status" value="1"/>
</dbReference>
<keyword evidence="1" id="KW-0597">Phosphoprotein</keyword>
<evidence type="ECO:0000256" key="1">
    <source>
        <dbReference type="PROSITE-ProRule" id="PRU00169"/>
    </source>
</evidence>
<dbReference type="InterPro" id="IPR011006">
    <property type="entry name" value="CheY-like_superfamily"/>
</dbReference>
<evidence type="ECO:0000313" key="4">
    <source>
        <dbReference type="Proteomes" id="UP000529710"/>
    </source>
</evidence>
<dbReference type="GO" id="GO:0000160">
    <property type="term" value="P:phosphorelay signal transduction system"/>
    <property type="evidence" value="ECO:0007669"/>
    <property type="project" value="InterPro"/>
</dbReference>
<dbReference type="CDD" id="cd00156">
    <property type="entry name" value="REC"/>
    <property type="match status" value="1"/>
</dbReference>
<sequence length="265" mass="29913">MRIAILEDHTSERRVLELFCRSYFDERADLEDQPTIKAYATADEFLQAWSQHRFDLVLLDCYLTDDESDTHSLTGFDVARSLRTCRDDCPIVFITSSSDFAVLGYAVQASGYLLKPVNRADFTAMMDRVTATMAQRASASALMPNSPGGKASAWQETFGSPPTAMDRRCIVCCLSHAHYVEFTFSNGSRIRVRVNFSDVERRLTSFGNFYRTARGALVNFDYATGIDGNEFVMRGGKRVPITKTATAQAGRAYAQYMFERIRKDR</sequence>
<organism evidence="3 4">
    <name type="scientific">Bifidobacterium erythrocebi</name>
    <dbReference type="NCBI Taxonomy" id="2675325"/>
    <lineage>
        <taxon>Bacteria</taxon>
        <taxon>Bacillati</taxon>
        <taxon>Actinomycetota</taxon>
        <taxon>Actinomycetes</taxon>
        <taxon>Bifidobacteriales</taxon>
        <taxon>Bifidobacteriaceae</taxon>
        <taxon>Bifidobacterium</taxon>
    </lineage>
</organism>
<dbReference type="RefSeq" id="WP_169080605.1">
    <property type="nucleotide sequence ID" value="NZ_JAAIIF010000013.1"/>
</dbReference>
<evidence type="ECO:0000313" key="3">
    <source>
        <dbReference type="EMBL" id="NMM96702.1"/>
    </source>
</evidence>
<accession>A0A7Y0EUJ2</accession>
<feature type="domain" description="Response regulatory" evidence="2">
    <location>
        <begin position="2"/>
        <end position="130"/>
    </location>
</feature>
<dbReference type="InterPro" id="IPR007492">
    <property type="entry name" value="LytTR_DNA-bd_dom"/>
</dbReference>
<dbReference type="Gene3D" id="3.40.50.2300">
    <property type="match status" value="1"/>
</dbReference>
<dbReference type="AlphaFoldDB" id="A0A7Y0EUJ2"/>
<dbReference type="PROSITE" id="PS50110">
    <property type="entry name" value="RESPONSE_REGULATORY"/>
    <property type="match status" value="1"/>
</dbReference>
<proteinExistence type="predicted"/>
<comment type="caution">
    <text evidence="3">The sequence shown here is derived from an EMBL/GenBank/DDBJ whole genome shotgun (WGS) entry which is preliminary data.</text>
</comment>
<dbReference type="InterPro" id="IPR001789">
    <property type="entry name" value="Sig_transdc_resp-reg_receiver"/>
</dbReference>
<dbReference type="Proteomes" id="UP000529710">
    <property type="component" value="Unassembled WGS sequence"/>
</dbReference>